<name>A0A4Y2ANP7_ARAVE</name>
<reference evidence="1 2" key="1">
    <citation type="journal article" date="2019" name="Sci. Rep.">
        <title>Orb-weaving spider Araneus ventricosus genome elucidates the spidroin gene catalogue.</title>
        <authorList>
            <person name="Kono N."/>
            <person name="Nakamura H."/>
            <person name="Ohtoshi R."/>
            <person name="Moran D.A.P."/>
            <person name="Shinohara A."/>
            <person name="Yoshida Y."/>
            <person name="Fujiwara M."/>
            <person name="Mori M."/>
            <person name="Tomita M."/>
            <person name="Arakawa K."/>
        </authorList>
    </citation>
    <scope>NUCLEOTIDE SEQUENCE [LARGE SCALE GENOMIC DNA]</scope>
</reference>
<dbReference type="EMBL" id="BGPR01000023">
    <property type="protein sequence ID" value="GBL80899.1"/>
    <property type="molecule type" value="Genomic_DNA"/>
</dbReference>
<protein>
    <submittedName>
        <fullName evidence="1">Uncharacterized protein</fullName>
    </submittedName>
</protein>
<gene>
    <name evidence="1" type="ORF">AVEN_26314_1</name>
</gene>
<dbReference type="Proteomes" id="UP000499080">
    <property type="component" value="Unassembled WGS sequence"/>
</dbReference>
<sequence length="83" mass="9586">MAKSLIGSYTLECKALTKFTYLLLRLEHGDQRSTRLSIRMRALAVYVTPSTSDARKYTEQQSPQLAPLAWRAFFTIYHTTRSQ</sequence>
<evidence type="ECO:0000313" key="2">
    <source>
        <dbReference type="Proteomes" id="UP000499080"/>
    </source>
</evidence>
<dbReference type="AlphaFoldDB" id="A0A4Y2ANP7"/>
<organism evidence="1 2">
    <name type="scientific">Araneus ventricosus</name>
    <name type="common">Orbweaver spider</name>
    <name type="synonym">Epeira ventricosa</name>
    <dbReference type="NCBI Taxonomy" id="182803"/>
    <lineage>
        <taxon>Eukaryota</taxon>
        <taxon>Metazoa</taxon>
        <taxon>Ecdysozoa</taxon>
        <taxon>Arthropoda</taxon>
        <taxon>Chelicerata</taxon>
        <taxon>Arachnida</taxon>
        <taxon>Araneae</taxon>
        <taxon>Araneomorphae</taxon>
        <taxon>Entelegynae</taxon>
        <taxon>Araneoidea</taxon>
        <taxon>Araneidae</taxon>
        <taxon>Araneus</taxon>
    </lineage>
</organism>
<accession>A0A4Y2ANP7</accession>
<proteinExistence type="predicted"/>
<keyword evidence="2" id="KW-1185">Reference proteome</keyword>
<comment type="caution">
    <text evidence="1">The sequence shown here is derived from an EMBL/GenBank/DDBJ whole genome shotgun (WGS) entry which is preliminary data.</text>
</comment>
<evidence type="ECO:0000313" key="1">
    <source>
        <dbReference type="EMBL" id="GBL80899.1"/>
    </source>
</evidence>